<protein>
    <submittedName>
        <fullName evidence="6">Glycosyltransferase, catalytic subunit of cellulose synthase and poly-beta-1,6-N-acetylglucosamine synthase</fullName>
    </submittedName>
</protein>
<dbReference type="Pfam" id="PF00535">
    <property type="entry name" value="Glycos_transf_2"/>
    <property type="match status" value="1"/>
</dbReference>
<keyword evidence="4" id="KW-0472">Membrane</keyword>
<keyword evidence="4" id="KW-0812">Transmembrane</keyword>
<dbReference type="AlphaFoldDB" id="A0A1N6H1V4"/>
<dbReference type="OrthoDB" id="9805625at2"/>
<feature type="transmembrane region" description="Helical" evidence="4">
    <location>
        <begin position="284"/>
        <end position="303"/>
    </location>
</feature>
<proteinExistence type="inferred from homology"/>
<dbReference type="InterPro" id="IPR029044">
    <property type="entry name" value="Nucleotide-diphossugar_trans"/>
</dbReference>
<evidence type="ECO:0000256" key="1">
    <source>
        <dbReference type="ARBA" id="ARBA00006739"/>
    </source>
</evidence>
<dbReference type="InterPro" id="IPR001173">
    <property type="entry name" value="Glyco_trans_2-like"/>
</dbReference>
<gene>
    <name evidence="6" type="ORF">SAMN05444394_3480</name>
</gene>
<dbReference type="Gene3D" id="3.90.550.10">
    <property type="entry name" value="Spore Coat Polysaccharide Biosynthesis Protein SpsA, Chain A"/>
    <property type="match status" value="1"/>
</dbReference>
<dbReference type="SUPFAM" id="SSF53448">
    <property type="entry name" value="Nucleotide-diphospho-sugar transferases"/>
    <property type="match status" value="1"/>
</dbReference>
<dbReference type="GO" id="GO:0016757">
    <property type="term" value="F:glycosyltransferase activity"/>
    <property type="evidence" value="ECO:0007669"/>
    <property type="project" value="UniProtKB-KW"/>
</dbReference>
<dbReference type="PANTHER" id="PTHR43630">
    <property type="entry name" value="POLY-BETA-1,6-N-ACETYL-D-GLUCOSAMINE SYNTHASE"/>
    <property type="match status" value="1"/>
</dbReference>
<dbReference type="PANTHER" id="PTHR43630:SF1">
    <property type="entry name" value="POLY-BETA-1,6-N-ACETYL-D-GLUCOSAMINE SYNTHASE"/>
    <property type="match status" value="1"/>
</dbReference>
<evidence type="ECO:0000256" key="4">
    <source>
        <dbReference type="SAM" id="Phobius"/>
    </source>
</evidence>
<evidence type="ECO:0000313" key="7">
    <source>
        <dbReference type="Proteomes" id="UP000185221"/>
    </source>
</evidence>
<keyword evidence="7" id="KW-1185">Reference proteome</keyword>
<keyword evidence="4" id="KW-1133">Transmembrane helix</keyword>
<keyword evidence="2" id="KW-0328">Glycosyltransferase</keyword>
<evidence type="ECO:0000259" key="5">
    <source>
        <dbReference type="Pfam" id="PF00535"/>
    </source>
</evidence>
<dbReference type="Proteomes" id="UP000185221">
    <property type="component" value="Unassembled WGS sequence"/>
</dbReference>
<evidence type="ECO:0000256" key="3">
    <source>
        <dbReference type="ARBA" id="ARBA00022679"/>
    </source>
</evidence>
<feature type="domain" description="Glycosyltransferase 2-like" evidence="5">
    <location>
        <begin position="23"/>
        <end position="185"/>
    </location>
</feature>
<dbReference type="RefSeq" id="WP_074226274.1">
    <property type="nucleotide sequence ID" value="NZ_FSRC01000003.1"/>
</dbReference>
<feature type="transmembrane region" description="Helical" evidence="4">
    <location>
        <begin position="315"/>
        <end position="337"/>
    </location>
</feature>
<name>A0A1N6H1V4_9BACT</name>
<accession>A0A1N6H1V4</accession>
<organism evidence="6 7">
    <name type="scientific">Algoriphagus halophilus</name>
    <dbReference type="NCBI Taxonomy" id="226505"/>
    <lineage>
        <taxon>Bacteria</taxon>
        <taxon>Pseudomonadati</taxon>
        <taxon>Bacteroidota</taxon>
        <taxon>Cytophagia</taxon>
        <taxon>Cytophagales</taxon>
        <taxon>Cyclobacteriaceae</taxon>
        <taxon>Algoriphagus</taxon>
    </lineage>
</organism>
<evidence type="ECO:0000313" key="6">
    <source>
        <dbReference type="EMBL" id="SIO13760.1"/>
    </source>
</evidence>
<reference evidence="7" key="1">
    <citation type="submission" date="2016-11" db="EMBL/GenBank/DDBJ databases">
        <authorList>
            <person name="Varghese N."/>
            <person name="Submissions S."/>
        </authorList>
    </citation>
    <scope>NUCLEOTIDE SEQUENCE [LARGE SCALE GENOMIC DNA]</scope>
    <source>
        <strain evidence="7">DSM 15292</strain>
    </source>
</reference>
<evidence type="ECO:0000256" key="2">
    <source>
        <dbReference type="ARBA" id="ARBA00022676"/>
    </source>
</evidence>
<comment type="similarity">
    <text evidence="1">Belongs to the glycosyltransferase 2 family.</text>
</comment>
<dbReference type="STRING" id="226505.SAMN05444394_3480"/>
<dbReference type="EMBL" id="FSRC01000003">
    <property type="protein sequence ID" value="SIO13760.1"/>
    <property type="molecule type" value="Genomic_DNA"/>
</dbReference>
<feature type="transmembrane region" description="Helical" evidence="4">
    <location>
        <begin position="253"/>
        <end position="278"/>
    </location>
</feature>
<keyword evidence="3 6" id="KW-0808">Transferase</keyword>
<sequence length="352" mass="39108">MSLTWPKGRGEVKCPNQLLPATLVVALRNEAGNLPSLISSINRSLPSLKEVILVDDHSEDGTLLKLEQQFLNSERVRVIQSSGIGKKAAINHAISLASGEIILTTDADCIWEETWPEVILATFENPQIQLVTGPILPQSQSGFFSGFQLMEWVSNLLVTNYSFAIGKALTCSAANMAFRKSAFHQVQGFVGNEHNPSGDDEFLLKKIKSLFGENAVKYLPVEESLIQTVPESNWSALIHQKIRWAGKWKSHSSLFHSLAAAVPALFQVIWLSSLVMLFLGKISFLGFCSIWLFKILAEIVAFERILRSLGKPFKLTALIGTSFIHPFYVILVVLGVIRGKYIWKGRVTKRSD</sequence>